<evidence type="ECO:0000256" key="10">
    <source>
        <dbReference type="PIRSR" id="PIRSR605478-1"/>
    </source>
</evidence>
<dbReference type="CDD" id="cd07033">
    <property type="entry name" value="TPP_PYR_DXS_TK_like"/>
    <property type="match status" value="1"/>
</dbReference>
<evidence type="ECO:0000256" key="4">
    <source>
        <dbReference type="ARBA" id="ARBA00022679"/>
    </source>
</evidence>
<evidence type="ECO:0000256" key="14">
    <source>
        <dbReference type="PIRSR" id="PIRSR605478-5"/>
    </source>
</evidence>
<dbReference type="InterPro" id="IPR055152">
    <property type="entry name" value="Transketolase-like_C_2"/>
</dbReference>
<dbReference type="InterPro" id="IPR009014">
    <property type="entry name" value="Transketo_C/PFOR_II"/>
</dbReference>
<dbReference type="GO" id="GO:0004802">
    <property type="term" value="F:transketolase activity"/>
    <property type="evidence" value="ECO:0007669"/>
    <property type="project" value="UniProtKB-UniRule"/>
</dbReference>
<reference evidence="17 18" key="1">
    <citation type="journal article" date="2009" name="Appl. Environ. Microbiol.">
        <title>Community genomic and proteomic analyses of chemoautotrophic iron-oxidizing "Leptospirillum rubarum" (Group II) and "Leptospirillum ferrodiazotrophum" (Group III) bacteria in acid mine drainage biofilms.</title>
        <authorList>
            <person name="Goltsman D.S."/>
            <person name="Denef V.J."/>
            <person name="Singer S.W."/>
            <person name="VerBerkmoes N.C."/>
            <person name="Lefsrud M."/>
            <person name="Mueller R.S."/>
            <person name="Dick G.J."/>
            <person name="Sun C.L."/>
            <person name="Wheeler K.E."/>
            <person name="Zemla A."/>
            <person name="Baker B.J."/>
            <person name="Hauser L."/>
            <person name="Land M."/>
            <person name="Shah M.B."/>
            <person name="Thelen M.P."/>
            <person name="Hettich R.L."/>
            <person name="Banfield J.F."/>
        </authorList>
    </citation>
    <scope>NUCLEOTIDE SEQUENCE [LARGE SCALE GENOMIC DNA]</scope>
</reference>
<comment type="cofactor">
    <cofactor evidence="15">
        <name>Mg(2+)</name>
        <dbReference type="ChEBI" id="CHEBI:18420"/>
    </cofactor>
    <cofactor evidence="15">
        <name>Ca(2+)</name>
        <dbReference type="ChEBI" id="CHEBI:29108"/>
    </cofactor>
    <cofactor evidence="15">
        <name>Mn(2+)</name>
        <dbReference type="ChEBI" id="CHEBI:29035"/>
    </cofactor>
    <cofactor evidence="15">
        <name>Co(2+)</name>
        <dbReference type="ChEBI" id="CHEBI:48828"/>
    </cofactor>
    <text evidence="15">Binds 1 Mg(2+) ion per subunit. Can also utilize other divalent metal cations, such as Ca(2+), Mn(2+) and Co(2+).</text>
</comment>
<keyword evidence="5 13" id="KW-0479">Metal-binding</keyword>
<dbReference type="GO" id="GO:0005829">
    <property type="term" value="C:cytosol"/>
    <property type="evidence" value="ECO:0007669"/>
    <property type="project" value="TreeGrafter"/>
</dbReference>
<keyword evidence="18" id="KW-1185">Reference proteome</keyword>
<evidence type="ECO:0000256" key="15">
    <source>
        <dbReference type="RuleBase" id="RU004996"/>
    </source>
</evidence>
<sequence length="681" mass="74332">MAHPLLTPEIELRAINTLRMLSVDIVQKANSGHPGTPMGFAAPVFVLWRDYLRINPRNPDWAARDRFVLSGGHASALLYSLLHLTGFGLTLEDLKSFRQWGSLTPGHPEYHHTRGIETTTGPLGQGFANAVGMALALRHLATTFNRPGMALLNPRVFVTCGDGDMMEGVANEAASFAGHQGLSNLICLYDRNHISIDGSTDLAFTEDVPARFRALGWAVREVSDGNSTSAIRDALDWATDPEKALPNEKDKPKMIAIRTHIGYGSPTYQDTAHVHGSPLGAEEVKKTREHLGWPPSPDFFIPDEVRPVFAEIGKKGAELEAAWNETFARYRASFPKEADLFESAVINGNHASGLAGRLTPFAPTDKPMATRQAFGTVLQEASRMQPLLFGGSADLAPSNNTLIKGETDCQIATPGGRNLHFGVREHAMGGIMNGMALTRVRPYGGTFLVFSDYMKGAMRLSALMGLPVLYVLTHDSIGLGEDGPTHQPVEHLTSLRALPNMAVMRPADANETLAAMDWITEQDSMPVSLILSRQALPILDVPFERVLSGVRRGGYILREASKEPVVTLMGTGSEVSLLWKLQDELERRSVPTRLVSLPCTTLFDRQDKGYRDSVLGGTALRLFAEAGSTLSAWRYVGSKGIAVGLDHFGASAPYERLMEEFGFSVPKIMARIKECWPELAL</sequence>
<feature type="binding site" evidence="12">
    <location>
        <position position="275"/>
    </location>
    <ligand>
        <name>thiamine diphosphate</name>
        <dbReference type="ChEBI" id="CHEBI:58937"/>
    </ligand>
</feature>
<accession>C6HUP3</accession>
<feature type="binding site" evidence="13">
    <location>
        <position position="194"/>
    </location>
    <ligand>
        <name>Mg(2+)</name>
        <dbReference type="ChEBI" id="CHEBI:18420"/>
    </ligand>
</feature>
<feature type="binding site" evidence="11">
    <location>
        <position position="474"/>
    </location>
    <ligand>
        <name>substrate</name>
    </ligand>
</feature>
<dbReference type="FunFam" id="3.40.50.970:FF:000004">
    <property type="entry name" value="Transketolase"/>
    <property type="match status" value="1"/>
</dbReference>
<dbReference type="InterPro" id="IPR033247">
    <property type="entry name" value="Transketolase_fam"/>
</dbReference>
<feature type="active site" description="Proton donor" evidence="10">
    <location>
        <position position="425"/>
    </location>
</feature>
<evidence type="ECO:0000256" key="8">
    <source>
        <dbReference type="ARBA" id="ARBA00049473"/>
    </source>
</evidence>
<comment type="function">
    <text evidence="15">Catalyzes the transfer of a two-carbon ketol group from a ketose donor to an aldose acceptor, via a covalent intermediate with the cofactor thiamine pyrophosphate.</text>
</comment>
<feature type="binding site" evidence="11">
    <location>
        <position position="275"/>
    </location>
    <ligand>
        <name>substrate</name>
    </ligand>
</feature>
<organism evidence="17 18">
    <name type="scientific">Leptospirillum ferrodiazotrophum</name>
    <dbReference type="NCBI Taxonomy" id="412449"/>
    <lineage>
        <taxon>Bacteria</taxon>
        <taxon>Pseudomonadati</taxon>
        <taxon>Nitrospirota</taxon>
        <taxon>Nitrospiria</taxon>
        <taxon>Nitrospirales</taxon>
        <taxon>Nitrospiraceae</taxon>
        <taxon>Leptospirillum</taxon>
    </lineage>
</organism>
<feature type="binding site" evidence="12">
    <location>
        <position position="73"/>
    </location>
    <ligand>
        <name>thiamine diphosphate</name>
        <dbReference type="ChEBI" id="CHEBI:58937"/>
    </ligand>
</feature>
<evidence type="ECO:0000256" key="7">
    <source>
        <dbReference type="ARBA" id="ARBA00023052"/>
    </source>
</evidence>
<keyword evidence="7 12" id="KW-0786">Thiamine pyrophosphate</keyword>
<dbReference type="Pfam" id="PF22613">
    <property type="entry name" value="Transketolase_C_1"/>
    <property type="match status" value="1"/>
</dbReference>
<feature type="site" description="Important for catalytic activity" evidence="14">
    <location>
        <position position="33"/>
    </location>
</feature>
<feature type="binding site" evidence="12">
    <location>
        <begin position="121"/>
        <end position="123"/>
    </location>
    <ligand>
        <name>thiamine diphosphate</name>
        <dbReference type="ChEBI" id="CHEBI:58937"/>
    </ligand>
</feature>
<feature type="binding site" evidence="11">
    <location>
        <position position="371"/>
    </location>
    <ligand>
        <name>substrate</name>
    </ligand>
</feature>
<dbReference type="InterPro" id="IPR020826">
    <property type="entry name" value="Transketolase_BS"/>
</dbReference>
<dbReference type="EMBL" id="GG693857">
    <property type="protein sequence ID" value="EES53669.1"/>
    <property type="molecule type" value="Genomic_DNA"/>
</dbReference>
<evidence type="ECO:0000256" key="5">
    <source>
        <dbReference type="ARBA" id="ARBA00022723"/>
    </source>
</evidence>
<dbReference type="SUPFAM" id="SSF52518">
    <property type="entry name" value="Thiamin diphosphate-binding fold (THDP-binding)"/>
    <property type="match status" value="2"/>
</dbReference>
<evidence type="ECO:0000256" key="9">
    <source>
        <dbReference type="NCBIfam" id="TIGR00232"/>
    </source>
</evidence>
<dbReference type="Gene3D" id="3.40.50.970">
    <property type="match status" value="2"/>
</dbReference>
<feature type="binding site" evidence="12">
    <location>
        <position position="192"/>
    </location>
    <ligand>
        <name>thiamine diphosphate</name>
        <dbReference type="ChEBI" id="CHEBI:58937"/>
    </ligand>
</feature>
<dbReference type="Gene3D" id="3.40.50.920">
    <property type="match status" value="1"/>
</dbReference>
<gene>
    <name evidence="17" type="ORF">UBAL3_69480037</name>
</gene>
<evidence type="ECO:0000313" key="18">
    <source>
        <dbReference type="Proteomes" id="UP000009374"/>
    </source>
</evidence>
<dbReference type="FunFam" id="3.40.50.970:FF:000003">
    <property type="entry name" value="Transketolase"/>
    <property type="match status" value="1"/>
</dbReference>
<dbReference type="GO" id="GO:0046872">
    <property type="term" value="F:metal ion binding"/>
    <property type="evidence" value="ECO:0007669"/>
    <property type="project" value="UniProtKB-KW"/>
</dbReference>
<evidence type="ECO:0000259" key="16">
    <source>
        <dbReference type="SMART" id="SM00861"/>
    </source>
</evidence>
<dbReference type="NCBIfam" id="TIGR00232">
    <property type="entry name" value="tktlase_bact"/>
    <property type="match status" value="1"/>
</dbReference>
<evidence type="ECO:0000256" key="1">
    <source>
        <dbReference type="ARBA" id="ARBA00007131"/>
    </source>
</evidence>
<dbReference type="InterPro" id="IPR049557">
    <property type="entry name" value="Transketolase_CS"/>
</dbReference>
<evidence type="ECO:0000256" key="3">
    <source>
        <dbReference type="ARBA" id="ARBA00013152"/>
    </source>
</evidence>
<comment type="similarity">
    <text evidence="1 15">Belongs to the transketolase family.</text>
</comment>
<dbReference type="EC" id="2.2.1.1" evidence="3 9"/>
<dbReference type="GO" id="GO:0006098">
    <property type="term" value="P:pentose-phosphate shunt"/>
    <property type="evidence" value="ECO:0007669"/>
    <property type="project" value="TreeGrafter"/>
</dbReference>
<dbReference type="PANTHER" id="PTHR43522">
    <property type="entry name" value="TRANSKETOLASE"/>
    <property type="match status" value="1"/>
</dbReference>
<dbReference type="InterPro" id="IPR029061">
    <property type="entry name" value="THDP-binding"/>
</dbReference>
<comment type="cofactor">
    <cofactor evidence="12">
        <name>thiamine diphosphate</name>
        <dbReference type="ChEBI" id="CHEBI:58937"/>
    </cofactor>
    <text evidence="12">Binds 1 thiamine pyrophosphate per subunit. During the reaction, the substrate forms a covalent intermediate with the cofactor.</text>
</comment>
<protein>
    <recommendedName>
        <fullName evidence="3 9">Transketolase</fullName>
        <ecNumber evidence="3 9">2.2.1.1</ecNumber>
    </recommendedName>
</protein>
<evidence type="ECO:0000256" key="12">
    <source>
        <dbReference type="PIRSR" id="PIRSR605478-3"/>
    </source>
</evidence>
<evidence type="ECO:0000256" key="2">
    <source>
        <dbReference type="ARBA" id="ARBA00011738"/>
    </source>
</evidence>
<proteinExistence type="inferred from homology"/>
<dbReference type="AlphaFoldDB" id="C6HUP3"/>
<keyword evidence="4 15" id="KW-0808">Transferase</keyword>
<feature type="binding site" evidence="11">
    <location>
        <position position="33"/>
    </location>
    <ligand>
        <name>substrate</name>
    </ligand>
</feature>
<comment type="cofactor">
    <cofactor evidence="13">
        <name>Mg(2+)</name>
        <dbReference type="ChEBI" id="CHEBI:18420"/>
    </cofactor>
    <text evidence="13">Binds 1 Mg(2+) ion per subunit. Can also utilize other divalent metal cations, such as Ca(2+), Mn(2+) and Co(2+).</text>
</comment>
<dbReference type="InterPro" id="IPR005478">
    <property type="entry name" value="Transketolase_bac-like"/>
</dbReference>
<evidence type="ECO:0000256" key="13">
    <source>
        <dbReference type="PIRSR" id="PIRSR605478-4"/>
    </source>
</evidence>
<dbReference type="CDD" id="cd02012">
    <property type="entry name" value="TPP_TK"/>
    <property type="match status" value="1"/>
</dbReference>
<dbReference type="PROSITE" id="PS00802">
    <property type="entry name" value="TRANSKETOLASE_2"/>
    <property type="match status" value="1"/>
</dbReference>
<dbReference type="PROSITE" id="PS00801">
    <property type="entry name" value="TRANSKETOLASE_1"/>
    <property type="match status" value="1"/>
</dbReference>
<feature type="binding site" evidence="11">
    <location>
        <position position="533"/>
    </location>
    <ligand>
        <name>substrate</name>
    </ligand>
</feature>
<feature type="binding site" evidence="11">
    <location>
        <position position="486"/>
    </location>
    <ligand>
        <name>substrate</name>
    </ligand>
</feature>
<dbReference type="SMART" id="SM00861">
    <property type="entry name" value="Transket_pyr"/>
    <property type="match status" value="1"/>
</dbReference>
<dbReference type="PANTHER" id="PTHR43522:SF2">
    <property type="entry name" value="TRANSKETOLASE 1-RELATED"/>
    <property type="match status" value="1"/>
</dbReference>
<comment type="catalytic activity">
    <reaction evidence="8 15">
        <text>D-sedoheptulose 7-phosphate + D-glyceraldehyde 3-phosphate = aldehydo-D-ribose 5-phosphate + D-xylulose 5-phosphate</text>
        <dbReference type="Rhea" id="RHEA:10508"/>
        <dbReference type="ChEBI" id="CHEBI:57483"/>
        <dbReference type="ChEBI" id="CHEBI:57737"/>
        <dbReference type="ChEBI" id="CHEBI:58273"/>
        <dbReference type="ChEBI" id="CHEBI:59776"/>
        <dbReference type="EC" id="2.2.1.1"/>
    </reaction>
</comment>
<feature type="domain" description="Transketolase-like pyrimidine-binding" evidence="16">
    <location>
        <begin position="368"/>
        <end position="538"/>
    </location>
</feature>
<feature type="binding site" evidence="13">
    <location>
        <position position="162"/>
    </location>
    <ligand>
        <name>Mg(2+)</name>
        <dbReference type="ChEBI" id="CHEBI:18420"/>
    </ligand>
</feature>
<dbReference type="Pfam" id="PF00456">
    <property type="entry name" value="Transketolase_N"/>
    <property type="match status" value="1"/>
</dbReference>
<evidence type="ECO:0000256" key="11">
    <source>
        <dbReference type="PIRSR" id="PIRSR605478-2"/>
    </source>
</evidence>
<feature type="binding site" evidence="11">
    <location>
        <position position="398"/>
    </location>
    <ligand>
        <name>substrate</name>
    </ligand>
</feature>
<evidence type="ECO:0000313" key="17">
    <source>
        <dbReference type="EMBL" id="EES53669.1"/>
    </source>
</evidence>
<dbReference type="Pfam" id="PF02779">
    <property type="entry name" value="Transket_pyr"/>
    <property type="match status" value="1"/>
</dbReference>
<name>C6HUP3_9BACT</name>
<dbReference type="Proteomes" id="UP000009374">
    <property type="component" value="Unassembled WGS sequence"/>
</dbReference>
<dbReference type="InterPro" id="IPR005475">
    <property type="entry name" value="Transketolase-like_Pyr-bd"/>
</dbReference>
<feature type="binding site" evidence="12">
    <location>
        <position position="450"/>
    </location>
    <ligand>
        <name>thiamine diphosphate</name>
        <dbReference type="ChEBI" id="CHEBI:58937"/>
    </ligand>
</feature>
<feature type="binding site" evidence="11">
    <location>
        <position position="482"/>
    </location>
    <ligand>
        <name>substrate</name>
    </ligand>
</feature>
<dbReference type="SUPFAM" id="SSF52922">
    <property type="entry name" value="TK C-terminal domain-like"/>
    <property type="match status" value="1"/>
</dbReference>
<dbReference type="InterPro" id="IPR005474">
    <property type="entry name" value="Transketolase_N"/>
</dbReference>
<feature type="binding site" evidence="12">
    <location>
        <position position="163"/>
    </location>
    <ligand>
        <name>thiamine diphosphate</name>
        <dbReference type="ChEBI" id="CHEBI:58937"/>
    </ligand>
</feature>
<keyword evidence="15" id="KW-0106">Calcium</keyword>
<feature type="site" description="Important for catalytic activity" evidence="14">
    <location>
        <position position="275"/>
    </location>
</feature>
<comment type="subunit">
    <text evidence="2 15">Homodimer.</text>
</comment>
<evidence type="ECO:0000256" key="6">
    <source>
        <dbReference type="ARBA" id="ARBA00022842"/>
    </source>
</evidence>
<feature type="binding site" evidence="13">
    <location>
        <position position="192"/>
    </location>
    <ligand>
        <name>Mg(2+)</name>
        <dbReference type="ChEBI" id="CHEBI:18420"/>
    </ligand>
</feature>
<keyword evidence="6 13" id="KW-0460">Magnesium</keyword>